<dbReference type="InterPro" id="IPR036869">
    <property type="entry name" value="J_dom_sf"/>
</dbReference>
<dbReference type="InterPro" id="IPR008971">
    <property type="entry name" value="HSP40/DnaJ_pept-bd"/>
</dbReference>
<keyword evidence="4" id="KW-1185">Reference proteome</keyword>
<comment type="caution">
    <text evidence="3">The sequence shown here is derived from an EMBL/GenBank/DDBJ whole genome shotgun (WGS) entry which is preliminary data.</text>
</comment>
<name>A0A328C8G2_9DELT</name>
<dbReference type="InterPro" id="IPR002939">
    <property type="entry name" value="DnaJ_C"/>
</dbReference>
<dbReference type="GO" id="GO:0005737">
    <property type="term" value="C:cytoplasm"/>
    <property type="evidence" value="ECO:0007669"/>
    <property type="project" value="TreeGrafter"/>
</dbReference>
<organism evidence="3 4">
    <name type="scientific">Lujinxingia litoralis</name>
    <dbReference type="NCBI Taxonomy" id="2211119"/>
    <lineage>
        <taxon>Bacteria</taxon>
        <taxon>Deltaproteobacteria</taxon>
        <taxon>Bradymonadales</taxon>
        <taxon>Lujinxingiaceae</taxon>
        <taxon>Lujinxingia</taxon>
    </lineage>
</organism>
<dbReference type="CDD" id="cd06257">
    <property type="entry name" value="DnaJ"/>
    <property type="match status" value="1"/>
</dbReference>
<feature type="domain" description="J" evidence="2">
    <location>
        <begin position="4"/>
        <end position="69"/>
    </location>
</feature>
<dbReference type="Proteomes" id="UP000249169">
    <property type="component" value="Unassembled WGS sequence"/>
</dbReference>
<dbReference type="OrthoDB" id="9779889at2"/>
<dbReference type="CDD" id="cd10747">
    <property type="entry name" value="DnaJ_C"/>
    <property type="match status" value="1"/>
</dbReference>
<dbReference type="Pfam" id="PF01556">
    <property type="entry name" value="DnaJ_C"/>
    <property type="match status" value="1"/>
</dbReference>
<dbReference type="SMART" id="SM00271">
    <property type="entry name" value="DnaJ"/>
    <property type="match status" value="1"/>
</dbReference>
<dbReference type="PRINTS" id="PR00625">
    <property type="entry name" value="JDOMAIN"/>
</dbReference>
<dbReference type="GO" id="GO:0051082">
    <property type="term" value="F:unfolded protein binding"/>
    <property type="evidence" value="ECO:0007669"/>
    <property type="project" value="InterPro"/>
</dbReference>
<reference evidence="3 4" key="1">
    <citation type="submission" date="2018-05" db="EMBL/GenBank/DDBJ databases">
        <title>Lujinxingia marina gen. nov. sp. nov., a new facultative anaerobic member of the class Deltaproteobacteria, and proposal of Lujinxingaceae fam. nov.</title>
        <authorList>
            <person name="Li C.-M."/>
        </authorList>
    </citation>
    <scope>NUCLEOTIDE SEQUENCE [LARGE SCALE GENOMIC DNA]</scope>
    <source>
        <strain evidence="3 4">B210</strain>
    </source>
</reference>
<dbReference type="AlphaFoldDB" id="A0A328C8G2"/>
<dbReference type="EMBL" id="QHKO01000004">
    <property type="protein sequence ID" value="RAL22215.1"/>
    <property type="molecule type" value="Genomic_DNA"/>
</dbReference>
<evidence type="ECO:0000313" key="3">
    <source>
        <dbReference type="EMBL" id="RAL22215.1"/>
    </source>
</evidence>
<proteinExistence type="predicted"/>
<keyword evidence="1" id="KW-0143">Chaperone</keyword>
<dbReference type="Pfam" id="PF00226">
    <property type="entry name" value="DnaJ"/>
    <property type="match status" value="1"/>
</dbReference>
<dbReference type="GO" id="GO:0042026">
    <property type="term" value="P:protein refolding"/>
    <property type="evidence" value="ECO:0007669"/>
    <property type="project" value="TreeGrafter"/>
</dbReference>
<protein>
    <submittedName>
        <fullName evidence="3">Molecular chaperone DnaJ</fullName>
    </submittedName>
</protein>
<dbReference type="PANTHER" id="PTHR43096:SF52">
    <property type="entry name" value="DNAJ HOMOLOG 1, MITOCHONDRIAL-RELATED"/>
    <property type="match status" value="1"/>
</dbReference>
<evidence type="ECO:0000256" key="1">
    <source>
        <dbReference type="ARBA" id="ARBA00023186"/>
    </source>
</evidence>
<dbReference type="SUPFAM" id="SSF49493">
    <property type="entry name" value="HSP40/DnaJ peptide-binding domain"/>
    <property type="match status" value="2"/>
</dbReference>
<dbReference type="Gene3D" id="2.60.260.20">
    <property type="entry name" value="Urease metallochaperone UreE, N-terminal domain"/>
    <property type="match status" value="2"/>
</dbReference>
<dbReference type="RefSeq" id="WP_111729786.1">
    <property type="nucleotide sequence ID" value="NZ_QHKO01000004.1"/>
</dbReference>
<evidence type="ECO:0000313" key="4">
    <source>
        <dbReference type="Proteomes" id="UP000249169"/>
    </source>
</evidence>
<accession>A0A328C8G2</accession>
<gene>
    <name evidence="3" type="ORF">DL240_10200</name>
</gene>
<dbReference type="PROSITE" id="PS00636">
    <property type="entry name" value="DNAJ_1"/>
    <property type="match status" value="1"/>
</dbReference>
<dbReference type="PANTHER" id="PTHR43096">
    <property type="entry name" value="DNAJ HOMOLOG 1, MITOCHONDRIAL-RELATED"/>
    <property type="match status" value="1"/>
</dbReference>
<dbReference type="InterPro" id="IPR001623">
    <property type="entry name" value="DnaJ_domain"/>
</dbReference>
<dbReference type="PROSITE" id="PS50076">
    <property type="entry name" value="DNAJ_2"/>
    <property type="match status" value="1"/>
</dbReference>
<evidence type="ECO:0000259" key="2">
    <source>
        <dbReference type="PROSITE" id="PS50076"/>
    </source>
</evidence>
<dbReference type="Gene3D" id="1.10.287.110">
    <property type="entry name" value="DnaJ domain"/>
    <property type="match status" value="1"/>
</dbReference>
<sequence length="307" mass="33368">MKRDLYDILGVSKTADADTIKKAYRKLARASHPDVNPGDAQAEERFKRVSAAFDVLSNPKKRKLYDEFGYDGLREGFDAQRARAYRQAGGRRGARATGFEGGATFEDIFGSMFGGGGAGFGQGFGMPMKGRDLSAKVVLSFMESLKGKELEFSVNGKPLKVRVPGGVTDGERLKLKGKGGEAPRTQRGTGEPGDLYLELSVRPHERLRREGLHLYLEVPITMAEALLGASIAVPTPWGKYTVKVPAGVNAGARLRLKGQGVHRGKEKGNFYAVLQIQSPDRIDASVRKAAQTLAKAYKKGVRADLRL</sequence>
<dbReference type="InterPro" id="IPR018253">
    <property type="entry name" value="DnaJ_domain_CS"/>
</dbReference>
<dbReference type="SUPFAM" id="SSF46565">
    <property type="entry name" value="Chaperone J-domain"/>
    <property type="match status" value="1"/>
</dbReference>